<feature type="compositionally biased region" description="Basic residues" evidence="1">
    <location>
        <begin position="178"/>
        <end position="190"/>
    </location>
</feature>
<sequence>MKKSPLQIDQVVYTDVVIRARPNAKEMLREDLPVTAEAAVFYDLDKNNFATLNVAQSDESYPYVIEISAFASFTLDAEGCREAYKGAFNPRVVGVNVARILFSSVRDMIASITARSPWEVAKVPTILLEPADVAIRYTKEHREDILREQFLMTEEEIEDLREQRRLRQAEAEASGKKGAQKKPSKKTSKE</sequence>
<feature type="compositionally biased region" description="Basic and acidic residues" evidence="1">
    <location>
        <begin position="162"/>
        <end position="175"/>
    </location>
</feature>
<dbReference type="Proteomes" id="UP000050864">
    <property type="component" value="Unassembled WGS sequence"/>
</dbReference>
<evidence type="ECO:0000256" key="1">
    <source>
        <dbReference type="SAM" id="MobiDB-lite"/>
    </source>
</evidence>
<feature type="region of interest" description="Disordered" evidence="1">
    <location>
        <begin position="162"/>
        <end position="190"/>
    </location>
</feature>
<reference evidence="2 3" key="1">
    <citation type="submission" date="2015-05" db="EMBL/GenBank/DDBJ databases">
        <title>Genome sequencing and analysis of members of genus Stenotrophomonas.</title>
        <authorList>
            <person name="Patil P.P."/>
            <person name="Midha S."/>
            <person name="Patil P.B."/>
        </authorList>
    </citation>
    <scope>NUCLEOTIDE SEQUENCE [LARGE SCALE GENOMIC DNA]</scope>
    <source>
        <strain evidence="2 3">DSM 18929</strain>
    </source>
</reference>
<protein>
    <submittedName>
        <fullName evidence="2">Uncharacterized protein</fullName>
    </submittedName>
</protein>
<organism evidence="2 3">
    <name type="scientific">Stenotrophomonas humi</name>
    <dbReference type="NCBI Taxonomy" id="405444"/>
    <lineage>
        <taxon>Bacteria</taxon>
        <taxon>Pseudomonadati</taxon>
        <taxon>Pseudomonadota</taxon>
        <taxon>Gammaproteobacteria</taxon>
        <taxon>Lysobacterales</taxon>
        <taxon>Lysobacteraceae</taxon>
        <taxon>Stenotrophomonas</taxon>
    </lineage>
</organism>
<accession>A0A0R0C291</accession>
<dbReference type="SUPFAM" id="SSF54611">
    <property type="entry name" value="SecB-like"/>
    <property type="match status" value="1"/>
</dbReference>
<dbReference type="EMBL" id="LDJI01000019">
    <property type="protein sequence ID" value="KRG63897.1"/>
    <property type="molecule type" value="Genomic_DNA"/>
</dbReference>
<proteinExistence type="predicted"/>
<evidence type="ECO:0000313" key="3">
    <source>
        <dbReference type="Proteomes" id="UP000050864"/>
    </source>
</evidence>
<evidence type="ECO:0000313" key="2">
    <source>
        <dbReference type="EMBL" id="KRG63897.1"/>
    </source>
</evidence>
<keyword evidence="3" id="KW-1185">Reference proteome</keyword>
<dbReference type="PATRIC" id="fig|405444.3.peg.1010"/>
<gene>
    <name evidence="2" type="ORF">ABB26_09950</name>
</gene>
<comment type="caution">
    <text evidence="2">The sequence shown here is derived from an EMBL/GenBank/DDBJ whole genome shotgun (WGS) entry which is preliminary data.</text>
</comment>
<name>A0A0R0C291_9GAMM</name>
<dbReference type="RefSeq" id="WP_057633639.1">
    <property type="nucleotide sequence ID" value="NZ_LDJI01000019.1"/>
</dbReference>
<dbReference type="AlphaFoldDB" id="A0A0R0C291"/>
<dbReference type="Gene3D" id="3.10.420.10">
    <property type="entry name" value="SecB-like"/>
    <property type="match status" value="1"/>
</dbReference>
<dbReference type="InterPro" id="IPR035958">
    <property type="entry name" value="SecB-like_sf"/>
</dbReference>